<dbReference type="Proteomes" id="UP000577724">
    <property type="component" value="Unassembled WGS sequence"/>
</dbReference>
<evidence type="ECO:0000313" key="1">
    <source>
        <dbReference type="EMBL" id="NUU58547.1"/>
    </source>
</evidence>
<dbReference type="GeneID" id="97135245"/>
<organism evidence="1 2">
    <name type="scientific">Paenibacillus taichungensis</name>
    <dbReference type="NCBI Taxonomy" id="484184"/>
    <lineage>
        <taxon>Bacteria</taxon>
        <taxon>Bacillati</taxon>
        <taxon>Bacillota</taxon>
        <taxon>Bacilli</taxon>
        <taxon>Bacillales</taxon>
        <taxon>Paenibacillaceae</taxon>
        <taxon>Paenibacillus</taxon>
    </lineage>
</organism>
<evidence type="ECO:0000313" key="2">
    <source>
        <dbReference type="Proteomes" id="UP000577724"/>
    </source>
</evidence>
<name>A0ABX2MXC6_9BACL</name>
<accession>A0ABX2MXC6</accession>
<comment type="caution">
    <text evidence="1">The sequence shown here is derived from an EMBL/GenBank/DDBJ whole genome shotgun (WGS) entry which is preliminary data.</text>
</comment>
<dbReference type="EMBL" id="JABMCC010000121">
    <property type="protein sequence ID" value="NUU58547.1"/>
    <property type="molecule type" value="Genomic_DNA"/>
</dbReference>
<dbReference type="RefSeq" id="WP_143764746.1">
    <property type="nucleotide sequence ID" value="NZ_JABMCC010000121.1"/>
</dbReference>
<proteinExistence type="predicted"/>
<sequence length="208" mass="23904">MTKGILFVVLFMTLLSNSEVSDSLSEVSNLSPAPTIFTEEEFKVQNKAKNITIQIGDTRAEVEQQLGKHVDYYYHTNVYQYKGMWIHYKEGIVDGIVIDDAAANSKKYKTPSGIGYGSTIQEVIQQYGKKAFIDSNQRKVRSITYLMERDKQGNYSVITSFDKFVLEGGYENLMILSMVIDQQSRVSFLMIADYEFAYHPEHRWTETQ</sequence>
<gene>
    <name evidence="1" type="ORF">HP548_31175</name>
</gene>
<keyword evidence="2" id="KW-1185">Reference proteome</keyword>
<protein>
    <submittedName>
        <fullName evidence="1">Uncharacterized protein</fullName>
    </submittedName>
</protein>
<reference evidence="1 2" key="1">
    <citation type="submission" date="2020-05" db="EMBL/GenBank/DDBJ databases">
        <title>Genome Sequencing of Type Strains.</title>
        <authorList>
            <person name="Lemaire J.F."/>
            <person name="Inderbitzin P."/>
            <person name="Gregorio O.A."/>
            <person name="Collins S.B."/>
            <person name="Wespe N."/>
            <person name="Knight-Connoni V."/>
        </authorList>
    </citation>
    <scope>NUCLEOTIDE SEQUENCE [LARGE SCALE GENOMIC DNA]</scope>
    <source>
        <strain evidence="1 2">DSM 19942</strain>
    </source>
</reference>